<sequence>MPIFTCAPCVGTAPYRSSTAARSATRTMQISSRSHMPQLFLSQRKNTKSFSQQAIFSWIFCRLVKSR</sequence>
<dbReference type="Proteomes" id="UP000003323">
    <property type="component" value="Unassembled WGS sequence"/>
</dbReference>
<accession>E0QAZ2</accession>
<gene>
    <name evidence="1" type="ORF">HMPREF0168_2300</name>
</gene>
<protein>
    <submittedName>
        <fullName evidence="1">Uncharacterized protein</fullName>
    </submittedName>
</protein>
<evidence type="ECO:0000313" key="2">
    <source>
        <dbReference type="Proteomes" id="UP000003323"/>
    </source>
</evidence>
<dbReference type="EMBL" id="AEEQ01000016">
    <property type="protein sequence ID" value="EFM40320.1"/>
    <property type="molecule type" value="Genomic_DNA"/>
</dbReference>
<name>E0QAZ2_9BIFI</name>
<dbReference type="HOGENOM" id="CLU_2803853_0_0_11"/>
<organism evidence="1 2">
    <name type="scientific">Bifidobacterium dentium ATCC 27679</name>
    <dbReference type="NCBI Taxonomy" id="871562"/>
    <lineage>
        <taxon>Bacteria</taxon>
        <taxon>Bacillati</taxon>
        <taxon>Actinomycetota</taxon>
        <taxon>Actinomycetes</taxon>
        <taxon>Bifidobacteriales</taxon>
        <taxon>Bifidobacteriaceae</taxon>
        <taxon>Bifidobacterium</taxon>
    </lineage>
</organism>
<proteinExistence type="predicted"/>
<dbReference type="AlphaFoldDB" id="E0QAZ2"/>
<reference evidence="1 2" key="1">
    <citation type="submission" date="2010-08" db="EMBL/GenBank/DDBJ databases">
        <authorList>
            <person name="Muzny D."/>
            <person name="Qin X."/>
            <person name="Deng J."/>
            <person name="Jiang H."/>
            <person name="Liu Y."/>
            <person name="Qu J."/>
            <person name="Song X.-Z."/>
            <person name="Zhang L."/>
            <person name="Thornton R."/>
            <person name="Coyle M."/>
            <person name="Francisco L."/>
            <person name="Jackson L."/>
            <person name="Javaid M."/>
            <person name="Korchina V."/>
            <person name="Kovar C."/>
            <person name="Mata R."/>
            <person name="Mathew T."/>
            <person name="Ngo R."/>
            <person name="Nguyen L."/>
            <person name="Nguyen N."/>
            <person name="Okwuonu G."/>
            <person name="Ongeri F."/>
            <person name="Pham C."/>
            <person name="Simmons D."/>
            <person name="Wilczek-Boney K."/>
            <person name="Hale W."/>
            <person name="Jakkamsetti A."/>
            <person name="Pham P."/>
            <person name="Ruth R."/>
            <person name="San Lucas F."/>
            <person name="Warren J."/>
            <person name="Zhang J."/>
            <person name="Zhao Z."/>
            <person name="Zhou C."/>
            <person name="Zhu D."/>
            <person name="Lee S."/>
            <person name="Bess C."/>
            <person name="Blankenburg K."/>
            <person name="Forbes L."/>
            <person name="Fu Q."/>
            <person name="Gubbala S."/>
            <person name="Hirani K."/>
            <person name="Jayaseelan J.C."/>
            <person name="Lara F."/>
            <person name="Munidasa M."/>
            <person name="Palculict T."/>
            <person name="Patil S."/>
            <person name="Pu L.-L."/>
            <person name="Saada N."/>
            <person name="Tang L."/>
            <person name="Weissenberger G."/>
            <person name="Zhu Y."/>
            <person name="Hemphill L."/>
            <person name="Shang Y."/>
            <person name="Youmans B."/>
            <person name="Ayvaz T."/>
            <person name="Ross M."/>
            <person name="Santibanez J."/>
            <person name="Aqrawi P."/>
            <person name="Gross S."/>
            <person name="Joshi V."/>
            <person name="Fowler G."/>
            <person name="Nazareth L."/>
            <person name="Reid J."/>
            <person name="Worley K."/>
            <person name="Petrosino J."/>
            <person name="Highlander S."/>
            <person name="Gibbs R."/>
        </authorList>
    </citation>
    <scope>NUCLEOTIDE SEQUENCE [LARGE SCALE GENOMIC DNA]</scope>
    <source>
        <strain evidence="1 2">ATCC 27679</strain>
    </source>
</reference>
<evidence type="ECO:0000313" key="1">
    <source>
        <dbReference type="EMBL" id="EFM40320.1"/>
    </source>
</evidence>
<comment type="caution">
    <text evidence="1">The sequence shown here is derived from an EMBL/GenBank/DDBJ whole genome shotgun (WGS) entry which is preliminary data.</text>
</comment>